<name>A0A1B1N7G4_9BACL</name>
<sequence>MAEGEQGRRWLTPYTICLGAFLSNLSAGMFNIALVDISGDFGVQLASSQWVVTVYLLMITICLPVMGKLGDTFGKQKIHNTGYFLFMLGALLCALAPSFSLLVVFRILQGFGASMYQATNMALIVSVYPERQRGKALGLISTFVAAGSMTGPSLGGFLIEWFSWRTNFWLLAAVALGAWLLAMKYIPKERRSGQQSLDFMGAALFAAALTGLVTALGMGGSWGWTSPAVLLLLLLFMAAAAGFMVWCRPGRWGERRWRGAGVNGSWEGQADDKDRSLSDSHTDAAASPVLGGLSSSRSHPSRASAPFLDLDLFRDFRSSTGILITIVSYMSAFAVQLLMPVFLRTELGISPASTGLMMMGYPLALILSAPISGSRSDKQGPIPLMTSGLIVMAAALAVLGVMTPSFPPYVIVVMIVLLGAAMGMISSPNNSLVMSRAPKQQAGLVSSMLALSRNLGMMFGTAAAGSLLASGADAGSGGGAALTAYHTVFSMCALLVVVFLSLFLLASRQSRRRQTEESQAAGR</sequence>
<dbReference type="PROSITE" id="PS50850">
    <property type="entry name" value="MFS"/>
    <property type="match status" value="1"/>
</dbReference>
<dbReference type="GO" id="GO:0022857">
    <property type="term" value="F:transmembrane transporter activity"/>
    <property type="evidence" value="ECO:0007669"/>
    <property type="project" value="InterPro"/>
</dbReference>
<comment type="subcellular location">
    <subcellularLocation>
        <location evidence="1">Cell membrane</location>
        <topology evidence="1">Multi-pass membrane protein</topology>
    </subcellularLocation>
</comment>
<feature type="transmembrane region" description="Helical" evidence="7">
    <location>
        <begin position="228"/>
        <end position="247"/>
    </location>
</feature>
<gene>
    <name evidence="9" type="ORF">AWM70_20080</name>
</gene>
<evidence type="ECO:0000256" key="5">
    <source>
        <dbReference type="ARBA" id="ARBA00023136"/>
    </source>
</evidence>
<dbReference type="CDD" id="cd17321">
    <property type="entry name" value="MFS_MMR_MDR_like"/>
    <property type="match status" value="1"/>
</dbReference>
<evidence type="ECO:0000256" key="2">
    <source>
        <dbReference type="ARBA" id="ARBA00022448"/>
    </source>
</evidence>
<evidence type="ECO:0000313" key="10">
    <source>
        <dbReference type="Proteomes" id="UP000092573"/>
    </source>
</evidence>
<dbReference type="InterPro" id="IPR011701">
    <property type="entry name" value="MFS"/>
</dbReference>
<dbReference type="STRING" id="1462996.AWM70_20080"/>
<feature type="transmembrane region" description="Helical" evidence="7">
    <location>
        <begin position="448"/>
        <end position="472"/>
    </location>
</feature>
<dbReference type="SUPFAM" id="SSF103473">
    <property type="entry name" value="MFS general substrate transporter"/>
    <property type="match status" value="2"/>
</dbReference>
<keyword evidence="10" id="KW-1185">Reference proteome</keyword>
<evidence type="ECO:0000256" key="7">
    <source>
        <dbReference type="SAM" id="Phobius"/>
    </source>
</evidence>
<dbReference type="InterPro" id="IPR020846">
    <property type="entry name" value="MFS_dom"/>
</dbReference>
<dbReference type="PANTHER" id="PTHR42718">
    <property type="entry name" value="MAJOR FACILITATOR SUPERFAMILY MULTIDRUG TRANSPORTER MFSC"/>
    <property type="match status" value="1"/>
</dbReference>
<proteinExistence type="predicted"/>
<feature type="transmembrane region" description="Helical" evidence="7">
    <location>
        <begin position="82"/>
        <end position="105"/>
    </location>
</feature>
<dbReference type="GO" id="GO:0005886">
    <property type="term" value="C:plasma membrane"/>
    <property type="evidence" value="ECO:0007669"/>
    <property type="project" value="UniProtKB-SubCell"/>
</dbReference>
<feature type="transmembrane region" description="Helical" evidence="7">
    <location>
        <begin position="349"/>
        <end position="370"/>
    </location>
</feature>
<dbReference type="Gene3D" id="1.20.1250.20">
    <property type="entry name" value="MFS general substrate transporter like domains"/>
    <property type="match status" value="1"/>
</dbReference>
<feature type="transmembrane region" description="Helical" evidence="7">
    <location>
        <begin position="136"/>
        <end position="162"/>
    </location>
</feature>
<feature type="region of interest" description="Disordered" evidence="6">
    <location>
        <begin position="263"/>
        <end position="282"/>
    </location>
</feature>
<feature type="transmembrane region" description="Helical" evidence="7">
    <location>
        <begin position="484"/>
        <end position="506"/>
    </location>
</feature>
<feature type="domain" description="Major facilitator superfamily (MFS) profile" evidence="8">
    <location>
        <begin position="12"/>
        <end position="511"/>
    </location>
</feature>
<evidence type="ECO:0000259" key="8">
    <source>
        <dbReference type="PROSITE" id="PS50850"/>
    </source>
</evidence>
<keyword evidence="4 7" id="KW-1133">Transmembrane helix</keyword>
<feature type="transmembrane region" description="Helical" evidence="7">
    <location>
        <begin position="408"/>
        <end position="427"/>
    </location>
</feature>
<dbReference type="Pfam" id="PF07690">
    <property type="entry name" value="MFS_1"/>
    <property type="match status" value="2"/>
</dbReference>
<accession>A0A1B1N7G4</accession>
<dbReference type="Proteomes" id="UP000092573">
    <property type="component" value="Chromosome"/>
</dbReference>
<dbReference type="Gene3D" id="1.20.1720.10">
    <property type="entry name" value="Multidrug resistance protein D"/>
    <property type="match status" value="1"/>
</dbReference>
<feature type="transmembrane region" description="Helical" evidence="7">
    <location>
        <begin position="12"/>
        <end position="30"/>
    </location>
</feature>
<evidence type="ECO:0000256" key="3">
    <source>
        <dbReference type="ARBA" id="ARBA00022692"/>
    </source>
</evidence>
<reference evidence="9 10" key="1">
    <citation type="submission" date="2016-01" db="EMBL/GenBank/DDBJ databases">
        <title>Complete Genome Sequence of Paenibacillus yonginensis DCY84, a novel Plant Growth-Promoting Bacteria with Elicitation of Induced Systemic Resistance.</title>
        <authorList>
            <person name="Kim Y.J."/>
            <person name="Yang D.C."/>
            <person name="Sukweenadhi J."/>
        </authorList>
    </citation>
    <scope>NUCLEOTIDE SEQUENCE [LARGE SCALE GENOMIC DNA]</scope>
    <source>
        <strain evidence="9 10">DCY84</strain>
    </source>
</reference>
<dbReference type="AlphaFoldDB" id="A0A1B1N7G4"/>
<keyword evidence="2" id="KW-0813">Transport</keyword>
<evidence type="ECO:0000256" key="1">
    <source>
        <dbReference type="ARBA" id="ARBA00004651"/>
    </source>
</evidence>
<feature type="transmembrane region" description="Helical" evidence="7">
    <location>
        <begin position="382"/>
        <end position="402"/>
    </location>
</feature>
<feature type="compositionally biased region" description="Basic and acidic residues" evidence="6">
    <location>
        <begin position="270"/>
        <end position="282"/>
    </location>
</feature>
<dbReference type="PANTHER" id="PTHR42718:SF9">
    <property type="entry name" value="MAJOR FACILITATOR SUPERFAMILY MULTIDRUG TRANSPORTER MFSC"/>
    <property type="match status" value="1"/>
</dbReference>
<dbReference type="KEGG" id="pyg:AWM70_20080"/>
<dbReference type="InterPro" id="IPR036259">
    <property type="entry name" value="MFS_trans_sf"/>
</dbReference>
<feature type="transmembrane region" description="Helical" evidence="7">
    <location>
        <begin position="111"/>
        <end position="129"/>
    </location>
</feature>
<feature type="transmembrane region" description="Helical" evidence="7">
    <location>
        <begin position="50"/>
        <end position="70"/>
    </location>
</feature>
<organism evidence="9 10">
    <name type="scientific">Paenibacillus yonginensis</name>
    <dbReference type="NCBI Taxonomy" id="1462996"/>
    <lineage>
        <taxon>Bacteria</taxon>
        <taxon>Bacillati</taxon>
        <taxon>Bacillota</taxon>
        <taxon>Bacilli</taxon>
        <taxon>Bacillales</taxon>
        <taxon>Paenibacillaceae</taxon>
        <taxon>Paenibacillus</taxon>
    </lineage>
</organism>
<evidence type="ECO:0000256" key="6">
    <source>
        <dbReference type="SAM" id="MobiDB-lite"/>
    </source>
</evidence>
<evidence type="ECO:0000313" key="9">
    <source>
        <dbReference type="EMBL" id="ANS77351.1"/>
    </source>
</evidence>
<feature type="transmembrane region" description="Helical" evidence="7">
    <location>
        <begin position="199"/>
        <end position="222"/>
    </location>
</feature>
<keyword evidence="5 7" id="KW-0472">Membrane</keyword>
<feature type="transmembrane region" description="Helical" evidence="7">
    <location>
        <begin position="322"/>
        <end position="343"/>
    </location>
</feature>
<dbReference type="EMBL" id="CP014167">
    <property type="protein sequence ID" value="ANS77351.1"/>
    <property type="molecule type" value="Genomic_DNA"/>
</dbReference>
<evidence type="ECO:0000256" key="4">
    <source>
        <dbReference type="ARBA" id="ARBA00022989"/>
    </source>
</evidence>
<keyword evidence="3 7" id="KW-0812">Transmembrane</keyword>
<feature type="transmembrane region" description="Helical" evidence="7">
    <location>
        <begin position="168"/>
        <end position="187"/>
    </location>
</feature>
<dbReference type="PRINTS" id="PR01036">
    <property type="entry name" value="TCRTETB"/>
</dbReference>
<protein>
    <submittedName>
        <fullName evidence="9">MFS transporter</fullName>
    </submittedName>
</protein>